<feature type="compositionally biased region" description="Basic and acidic residues" evidence="1">
    <location>
        <begin position="492"/>
        <end position="508"/>
    </location>
</feature>
<gene>
    <name evidence="2" type="ORF">E0495_02295</name>
</gene>
<evidence type="ECO:0000313" key="2">
    <source>
        <dbReference type="EMBL" id="QGT16117.1"/>
    </source>
</evidence>
<dbReference type="AlphaFoldDB" id="A0A6I6CEP3"/>
<sequence>MSENFEIDIEVDQQEQGSTAVDHITLEDTLKLLKSDGLLSDLDNDLHKICTGKKAITDHKEYFKTQVDSKLKKLCTIYHPDSVRRRNGSEEEVLKATAVQAKINAVREILGHFNENFSQYDDFKYSYFSKVEVNLLGNEEKLRQVSYTVLNKLGELSYIKHEKLIPNLNQFLKSGQSSTKGFISGSFNKFLKERNNVEFYFREYLYAYKELFIDLKSFYELCKEDNYMKPIAAQMLNECSTQGKILTKIDDFLGQSEFQHKMLINANNLIKCGYPYCINNQEDYQKADKYFTLPFIEYISILAICHKVYLTQEPRSINLLASWVLSFTTVCSTSKNSEVICKANNEVIENLNDLLSLHRLSHHLLAYYCYGNEASRESAAKSLHIDSLNKEYALQLLVQVIDVYSGYLEREFPPEKDFYERILEVQMNFLETMDSLYNEFYKKMDKHGEQFLKEDLEFHRQIDGQDSERRQLVSGLLVKRMERRKATFAKIEKMTNGKISESTKEEQQNKTSCSSPSQQCPKNQAGDQLGPGSKLSEAQPILRSHSLNSLHSDNSDIKIDSSSQCR</sequence>
<feature type="compositionally biased region" description="Polar residues" evidence="1">
    <location>
        <begin position="509"/>
        <end position="526"/>
    </location>
</feature>
<evidence type="ECO:0000256" key="1">
    <source>
        <dbReference type="SAM" id="MobiDB-lite"/>
    </source>
</evidence>
<reference evidence="2 3" key="1">
    <citation type="submission" date="2019-03" db="EMBL/GenBank/DDBJ databases">
        <title>Wolbachia endosymbiont of Haematobia irritans wIrr.</title>
        <authorList>
            <person name="Parry R.H."/>
            <person name="Asgari S."/>
        </authorList>
    </citation>
    <scope>NUCLEOTIDE SEQUENCE [LARGE SCALE GENOMIC DNA]</scope>
    <source>
        <strain evidence="3">wIrr</strain>
    </source>
</reference>
<accession>A0A6I6CEP3</accession>
<organism evidence="2 3">
    <name type="scientific">Wolbachia pipientis</name>
    <dbReference type="NCBI Taxonomy" id="955"/>
    <lineage>
        <taxon>Bacteria</taxon>
        <taxon>Pseudomonadati</taxon>
        <taxon>Pseudomonadota</taxon>
        <taxon>Alphaproteobacteria</taxon>
        <taxon>Rickettsiales</taxon>
        <taxon>Anaplasmataceae</taxon>
        <taxon>Wolbachieae</taxon>
        <taxon>Wolbachia</taxon>
    </lineage>
</organism>
<feature type="region of interest" description="Disordered" evidence="1">
    <location>
        <begin position="492"/>
        <end position="566"/>
    </location>
</feature>
<dbReference type="EMBL" id="CP037426">
    <property type="protein sequence ID" value="QGT16117.1"/>
    <property type="molecule type" value="Genomic_DNA"/>
</dbReference>
<dbReference type="RefSeq" id="WP_155968741.1">
    <property type="nucleotide sequence ID" value="NZ_CP037426.1"/>
</dbReference>
<protein>
    <submittedName>
        <fullName evidence="2">Uncharacterized protein</fullName>
    </submittedName>
</protein>
<proteinExistence type="predicted"/>
<name>A0A6I6CEP3_WOLPI</name>
<dbReference type="Proteomes" id="UP000422744">
    <property type="component" value="Chromosome"/>
</dbReference>
<evidence type="ECO:0000313" key="3">
    <source>
        <dbReference type="Proteomes" id="UP000422744"/>
    </source>
</evidence>